<keyword evidence="2" id="KW-1185">Reference proteome</keyword>
<evidence type="ECO:0000313" key="1">
    <source>
        <dbReference type="EMBL" id="TBT93133.1"/>
    </source>
</evidence>
<comment type="caution">
    <text evidence="1">The sequence shown here is derived from an EMBL/GenBank/DDBJ whole genome shotgun (WGS) entry which is preliminary data.</text>
</comment>
<evidence type="ECO:0000313" key="2">
    <source>
        <dbReference type="Proteomes" id="UP000291933"/>
    </source>
</evidence>
<name>A0A4Q9KIA5_PROTD</name>
<dbReference type="OrthoDB" id="4139717at2"/>
<accession>A0A4Q9KIA5</accession>
<dbReference type="RefSeq" id="WP_131172876.1">
    <property type="nucleotide sequence ID" value="NZ_FXTL01000018.1"/>
</dbReference>
<sequence length="215" mass="24423">MSDADARVRRVLVEPFPGPGPLVSRAYSDLWLTQAGSEEEKKRLGSPANLPHPWDPPTCTDRRLRWELWLWLDAVAAWVNSEYCWEPSGTPFIPVCWPQHPHIVHELAVLADQRRRCNLAANSDLLENWHRYVLPGFLDRMRERLNNHCDDQHQPWPARGRQALFVAREAGIARTMAYEDDLLALSYDDGAQESLLTIDVDGVGPVAVQTGELLA</sequence>
<gene>
    <name evidence="1" type="ORF">ET996_12405</name>
</gene>
<organism evidence="1 2">
    <name type="scientific">Propioniciclava tarda</name>
    <dbReference type="NCBI Taxonomy" id="433330"/>
    <lineage>
        <taxon>Bacteria</taxon>
        <taxon>Bacillati</taxon>
        <taxon>Actinomycetota</taxon>
        <taxon>Actinomycetes</taxon>
        <taxon>Propionibacteriales</taxon>
        <taxon>Propionibacteriaceae</taxon>
        <taxon>Propioniciclava</taxon>
    </lineage>
</organism>
<dbReference type="EMBL" id="SDMR01000018">
    <property type="protein sequence ID" value="TBT93133.1"/>
    <property type="molecule type" value="Genomic_DNA"/>
</dbReference>
<dbReference type="AlphaFoldDB" id="A0A4Q9KIA5"/>
<dbReference type="Proteomes" id="UP000291933">
    <property type="component" value="Unassembled WGS sequence"/>
</dbReference>
<protein>
    <submittedName>
        <fullName evidence="1">Uncharacterized protein</fullName>
    </submittedName>
</protein>
<reference evidence="1 2" key="1">
    <citation type="submission" date="2019-01" db="EMBL/GenBank/DDBJ databases">
        <title>Lactibacter flavus gen. nov., sp. nov., a novel bacterium of the family Propionibacteriaceae isolated from raw milk and dairy products.</title>
        <authorList>
            <person name="Huptas C."/>
            <person name="Wenning M."/>
            <person name="Breitenwieser F."/>
            <person name="Doll E."/>
            <person name="Von Neubeck M."/>
            <person name="Busse H.-J."/>
            <person name="Scherer S."/>
        </authorList>
    </citation>
    <scope>NUCLEOTIDE SEQUENCE [LARGE SCALE GENOMIC DNA]</scope>
    <source>
        <strain evidence="1 2">DSM 22130</strain>
    </source>
</reference>
<proteinExistence type="predicted"/>